<dbReference type="GO" id="GO:0016757">
    <property type="term" value="F:glycosyltransferase activity"/>
    <property type="evidence" value="ECO:0007669"/>
    <property type="project" value="UniProtKB-KW"/>
</dbReference>
<feature type="domain" description="Glycosyltransferase 2-like" evidence="2">
    <location>
        <begin position="44"/>
        <end position="220"/>
    </location>
</feature>
<evidence type="ECO:0000313" key="4">
    <source>
        <dbReference type="Proteomes" id="UP000767446"/>
    </source>
</evidence>
<dbReference type="Pfam" id="PF00535">
    <property type="entry name" value="Glycos_transf_2"/>
    <property type="match status" value="1"/>
</dbReference>
<feature type="transmembrane region" description="Helical" evidence="1">
    <location>
        <begin position="286"/>
        <end position="306"/>
    </location>
</feature>
<keyword evidence="1" id="KW-1133">Transmembrane helix</keyword>
<dbReference type="PANTHER" id="PTHR43646:SF3">
    <property type="entry name" value="SLR1566 PROTEIN"/>
    <property type="match status" value="1"/>
</dbReference>
<dbReference type="PANTHER" id="PTHR43646">
    <property type="entry name" value="GLYCOSYLTRANSFERASE"/>
    <property type="match status" value="1"/>
</dbReference>
<dbReference type="Gene3D" id="3.90.550.10">
    <property type="entry name" value="Spore Coat Polysaccharide Biosynthesis Protein SpsA, Chain A"/>
    <property type="match status" value="1"/>
</dbReference>
<dbReference type="InterPro" id="IPR029044">
    <property type="entry name" value="Nucleotide-diphossugar_trans"/>
</dbReference>
<feature type="transmembrane region" description="Helical" evidence="1">
    <location>
        <begin position="318"/>
        <end position="338"/>
    </location>
</feature>
<keyword evidence="3" id="KW-0328">Glycosyltransferase</keyword>
<keyword evidence="1" id="KW-0812">Transmembrane</keyword>
<feature type="transmembrane region" description="Helical" evidence="1">
    <location>
        <begin position="350"/>
        <end position="370"/>
    </location>
</feature>
<reference evidence="3" key="1">
    <citation type="submission" date="2021-02" db="EMBL/GenBank/DDBJ databases">
        <title>Metagenome analyses of Stigonema ocellatum DSM 106950, Chlorogloea purpurea SAG 13.99 and Gomphosphaeria aponina DSM 107014.</title>
        <authorList>
            <person name="Marter P."/>
            <person name="Huang S."/>
        </authorList>
    </citation>
    <scope>NUCLEOTIDE SEQUENCE</scope>
    <source>
        <strain evidence="3">JP213</strain>
    </source>
</reference>
<keyword evidence="1" id="KW-0472">Membrane</keyword>
<protein>
    <submittedName>
        <fullName evidence="3">Glycosyltransferase</fullName>
        <ecNumber evidence="3">2.4.-.-</ecNumber>
    </submittedName>
</protein>
<dbReference type="InterPro" id="IPR001173">
    <property type="entry name" value="Glyco_trans_2-like"/>
</dbReference>
<dbReference type="EMBL" id="JADQBC010000048">
    <property type="protein sequence ID" value="MBR8827929.1"/>
    <property type="molecule type" value="Genomic_DNA"/>
</dbReference>
<evidence type="ECO:0000256" key="1">
    <source>
        <dbReference type="SAM" id="Phobius"/>
    </source>
</evidence>
<evidence type="ECO:0000313" key="3">
    <source>
        <dbReference type="EMBL" id="MBR8827929.1"/>
    </source>
</evidence>
<sequence>MILTLLLLSLYAIAIYWGKLRSSLRQAPRLTILPHLLAADPKISLIIPAYNEAENIEDCIKAVLASTQLNAEKLEVLVVDDQSTDNTLALAKTFEDPRLTIICGISRPTDKNWVGKNWACTQAAAVATGEFLLFIDADVRLKPKAIETAVNQAEVEKIDLLSLAPAIVCGCLAEWLVQPIMVNCLAVGFDFAQVNDPNTEIAFAAGPFMLFRRAAYEKLGGHAAFAEEVVEDVEMARAIKAAGMKLQLLLGSELMSVRMYRSWGALWEGWTKNIYQGGQRKLGTTLFFALSMVIIYTLPLLCLLGLGSKYLSGNWGRWDYLSLGLGGIALAAHYNLRVMGGKDSHTPPRYWWLSGVGGTVIAAAAITSIIKTETGWGWTWRGRSLSS</sequence>
<dbReference type="AlphaFoldDB" id="A0A941GQC7"/>
<dbReference type="Proteomes" id="UP000767446">
    <property type="component" value="Unassembled WGS sequence"/>
</dbReference>
<proteinExistence type="predicted"/>
<evidence type="ECO:0000259" key="2">
    <source>
        <dbReference type="Pfam" id="PF00535"/>
    </source>
</evidence>
<comment type="caution">
    <text evidence="3">The sequence shown here is derived from an EMBL/GenBank/DDBJ whole genome shotgun (WGS) entry which is preliminary data.</text>
</comment>
<gene>
    <name evidence="3" type="ORF">DSM107014_08505</name>
</gene>
<dbReference type="EC" id="2.4.-.-" evidence="3"/>
<accession>A0A941GQC7</accession>
<organism evidence="3 4">
    <name type="scientific">Gomphosphaeria aponina SAG 52.96 = DSM 107014</name>
    <dbReference type="NCBI Taxonomy" id="1521640"/>
    <lineage>
        <taxon>Bacteria</taxon>
        <taxon>Bacillati</taxon>
        <taxon>Cyanobacteriota</taxon>
        <taxon>Cyanophyceae</taxon>
        <taxon>Oscillatoriophycideae</taxon>
        <taxon>Chroococcales</taxon>
        <taxon>Gomphosphaeriaceae</taxon>
        <taxon>Gomphosphaeria</taxon>
    </lineage>
</organism>
<name>A0A941GQC7_9CHRO</name>
<keyword evidence="3" id="KW-0808">Transferase</keyword>
<dbReference type="SUPFAM" id="SSF53448">
    <property type="entry name" value="Nucleotide-diphospho-sugar transferases"/>
    <property type="match status" value="1"/>
</dbReference>
<dbReference type="CDD" id="cd00761">
    <property type="entry name" value="Glyco_tranf_GTA_type"/>
    <property type="match status" value="1"/>
</dbReference>